<sequence>MSAVIQVLAGITGLTLVSVGLLEAFAYKNQRLYPIFLIRPEDTGAVRLWTVNVGFYNIVWGLFGIAGVLIANSGDVATGRTIVTMMCIAHAILGIVLVISEPRLWLSGIGQSFLPLVILWLIFTG</sequence>
<reference evidence="2 3" key="1">
    <citation type="journal article" date="2014" name="Arch. Microbiol.">
        <title>Arthrobacter enclensis sp. nov., isolated from sediment sample.</title>
        <authorList>
            <person name="Dastager S.G."/>
            <person name="Liu Q."/>
            <person name="Tang S.K."/>
            <person name="Krishnamurthi S."/>
            <person name="Lee J.C."/>
            <person name="Li W.J."/>
        </authorList>
    </citation>
    <scope>NUCLEOTIDE SEQUENCE [LARGE SCALE GENOMIC DNA]</scope>
    <source>
        <strain evidence="2 3">NIO-1008</strain>
    </source>
</reference>
<feature type="transmembrane region" description="Helical" evidence="1">
    <location>
        <begin position="82"/>
        <end position="99"/>
    </location>
</feature>
<evidence type="ECO:0008006" key="4">
    <source>
        <dbReference type="Google" id="ProtNLM"/>
    </source>
</evidence>
<proteinExistence type="predicted"/>
<feature type="transmembrane region" description="Helical" evidence="1">
    <location>
        <begin position="105"/>
        <end position="123"/>
    </location>
</feature>
<comment type="caution">
    <text evidence="2">The sequence shown here is derived from an EMBL/GenBank/DDBJ whole genome shotgun (WGS) entry which is preliminary data.</text>
</comment>
<name>A0A0V8IVJ7_9MICC</name>
<keyword evidence="1" id="KW-1133">Transmembrane helix</keyword>
<dbReference type="EMBL" id="LNQM01000001">
    <property type="protein sequence ID" value="KSU78814.1"/>
    <property type="molecule type" value="Genomic_DNA"/>
</dbReference>
<keyword evidence="1" id="KW-0472">Membrane</keyword>
<gene>
    <name evidence="2" type="ORF">AS031_01885</name>
</gene>
<keyword evidence="3" id="KW-1185">Reference proteome</keyword>
<organism evidence="2 3">
    <name type="scientific">Pseudarthrobacter enclensis</name>
    <dbReference type="NCBI Taxonomy" id="993070"/>
    <lineage>
        <taxon>Bacteria</taxon>
        <taxon>Bacillati</taxon>
        <taxon>Actinomycetota</taxon>
        <taxon>Actinomycetes</taxon>
        <taxon>Micrococcales</taxon>
        <taxon>Micrococcaceae</taxon>
        <taxon>Pseudarthrobacter</taxon>
    </lineage>
</organism>
<accession>A0A0V8IVJ7</accession>
<keyword evidence="1" id="KW-0812">Transmembrane</keyword>
<protein>
    <recommendedName>
        <fullName evidence="4">Epimerase</fullName>
    </recommendedName>
</protein>
<evidence type="ECO:0000313" key="2">
    <source>
        <dbReference type="EMBL" id="KSU78814.1"/>
    </source>
</evidence>
<evidence type="ECO:0000313" key="3">
    <source>
        <dbReference type="Proteomes" id="UP000053199"/>
    </source>
</evidence>
<dbReference type="RefSeq" id="WP_058266440.1">
    <property type="nucleotide sequence ID" value="NZ_FMAZ01000001.1"/>
</dbReference>
<dbReference type="AlphaFoldDB" id="A0A0V8IVJ7"/>
<dbReference type="Proteomes" id="UP000053199">
    <property type="component" value="Unassembled WGS sequence"/>
</dbReference>
<dbReference type="STRING" id="993070.AS031_01885"/>
<feature type="transmembrane region" description="Helical" evidence="1">
    <location>
        <begin position="48"/>
        <end position="70"/>
    </location>
</feature>
<dbReference type="InterPro" id="IPR009732">
    <property type="entry name" value="DUF1304"/>
</dbReference>
<evidence type="ECO:0000256" key="1">
    <source>
        <dbReference type="SAM" id="Phobius"/>
    </source>
</evidence>
<dbReference type="Pfam" id="PF06993">
    <property type="entry name" value="DUF1304"/>
    <property type="match status" value="1"/>
</dbReference>
<dbReference type="OrthoDB" id="3830699at2"/>